<dbReference type="Proteomes" id="UP000751614">
    <property type="component" value="Unassembled WGS sequence"/>
</dbReference>
<keyword evidence="1" id="KW-0472">Membrane</keyword>
<dbReference type="EMBL" id="VCNI01000002">
    <property type="protein sequence ID" value="TMU54742.1"/>
    <property type="molecule type" value="Genomic_DNA"/>
</dbReference>
<protein>
    <recommendedName>
        <fullName evidence="4">Solute:sodium symporter small subunit</fullName>
    </recommendedName>
</protein>
<keyword evidence="1" id="KW-0812">Transmembrane</keyword>
<reference evidence="2 3" key="1">
    <citation type="submission" date="2019-05" db="EMBL/GenBank/DDBJ databases">
        <title>Flagellimonas sp. AsT0115, sp. nov., isolated from a marine red algae, Asparagopsis taxiformis.</title>
        <authorList>
            <person name="Kim J."/>
            <person name="Jeong S.E."/>
            <person name="Jeon C.O."/>
        </authorList>
    </citation>
    <scope>NUCLEOTIDE SEQUENCE [LARGE SCALE GENOMIC DNA]</scope>
    <source>
        <strain evidence="2 3">AsT0115</strain>
    </source>
</reference>
<feature type="transmembrane region" description="Helical" evidence="1">
    <location>
        <begin position="20"/>
        <end position="41"/>
    </location>
</feature>
<evidence type="ECO:0000256" key="1">
    <source>
        <dbReference type="SAM" id="Phobius"/>
    </source>
</evidence>
<accession>A0ABY2WJM0</accession>
<name>A0ABY2WJM0_9FLAO</name>
<feature type="transmembrane region" description="Helical" evidence="1">
    <location>
        <begin position="61"/>
        <end position="83"/>
    </location>
</feature>
<dbReference type="RefSeq" id="WP_138836219.1">
    <property type="nucleotide sequence ID" value="NZ_VCNI01000002.1"/>
</dbReference>
<gene>
    <name evidence="2" type="ORF">FGG15_11110</name>
</gene>
<evidence type="ECO:0000313" key="3">
    <source>
        <dbReference type="Proteomes" id="UP000751614"/>
    </source>
</evidence>
<keyword evidence="3" id="KW-1185">Reference proteome</keyword>
<proteinExistence type="predicted"/>
<evidence type="ECO:0008006" key="4">
    <source>
        <dbReference type="Google" id="ProtNLM"/>
    </source>
</evidence>
<comment type="caution">
    <text evidence="2">The sequence shown here is derived from an EMBL/GenBank/DDBJ whole genome shotgun (WGS) entry which is preliminary data.</text>
</comment>
<evidence type="ECO:0000313" key="2">
    <source>
        <dbReference type="EMBL" id="TMU54742.1"/>
    </source>
</evidence>
<sequence length="90" mass="10290">MDTFKVVSKNRKTLDRTIGILLILMSIAIGVFLVPGLWALIGKFTKLITYEPGDLFSFRYSSFTQFVGWILAYVIFRTGIGFYRDSKKPT</sequence>
<keyword evidence="1" id="KW-1133">Transmembrane helix</keyword>
<organism evidence="2 3">
    <name type="scientific">Flagellimonas algicola</name>
    <dbReference type="NCBI Taxonomy" id="2583815"/>
    <lineage>
        <taxon>Bacteria</taxon>
        <taxon>Pseudomonadati</taxon>
        <taxon>Bacteroidota</taxon>
        <taxon>Flavobacteriia</taxon>
        <taxon>Flavobacteriales</taxon>
        <taxon>Flavobacteriaceae</taxon>
        <taxon>Flagellimonas</taxon>
    </lineage>
</organism>